<accession>A0A3M7RBY1</accession>
<dbReference type="AlphaFoldDB" id="A0A3M7RBY1"/>
<organism evidence="1 2">
    <name type="scientific">Brachionus plicatilis</name>
    <name type="common">Marine rotifer</name>
    <name type="synonym">Brachionus muelleri</name>
    <dbReference type="NCBI Taxonomy" id="10195"/>
    <lineage>
        <taxon>Eukaryota</taxon>
        <taxon>Metazoa</taxon>
        <taxon>Spiralia</taxon>
        <taxon>Gnathifera</taxon>
        <taxon>Rotifera</taxon>
        <taxon>Eurotatoria</taxon>
        <taxon>Monogononta</taxon>
        <taxon>Pseudotrocha</taxon>
        <taxon>Ploima</taxon>
        <taxon>Brachionidae</taxon>
        <taxon>Brachionus</taxon>
    </lineage>
</organism>
<sequence>MNSFKEIAIKNDTNCLKSTHIYFPLNKLKNLCQKLFNILNLKGNKTTQEYLNSRFLKSNVIKRSKLNH</sequence>
<keyword evidence="2" id="KW-1185">Reference proteome</keyword>
<evidence type="ECO:0000313" key="1">
    <source>
        <dbReference type="EMBL" id="RNA20939.1"/>
    </source>
</evidence>
<reference evidence="1 2" key="1">
    <citation type="journal article" date="2018" name="Sci. Rep.">
        <title>Genomic signatures of local adaptation to the degree of environmental predictability in rotifers.</title>
        <authorList>
            <person name="Franch-Gras L."/>
            <person name="Hahn C."/>
            <person name="Garcia-Roger E.M."/>
            <person name="Carmona M.J."/>
            <person name="Serra M."/>
            <person name="Gomez A."/>
        </authorList>
    </citation>
    <scope>NUCLEOTIDE SEQUENCE [LARGE SCALE GENOMIC DNA]</scope>
    <source>
        <strain evidence="1">HYR1</strain>
    </source>
</reference>
<evidence type="ECO:0000313" key="2">
    <source>
        <dbReference type="Proteomes" id="UP000276133"/>
    </source>
</evidence>
<gene>
    <name evidence="1" type="ORF">BpHYR1_015169</name>
</gene>
<dbReference type="Proteomes" id="UP000276133">
    <property type="component" value="Unassembled WGS sequence"/>
</dbReference>
<comment type="caution">
    <text evidence="1">The sequence shown here is derived from an EMBL/GenBank/DDBJ whole genome shotgun (WGS) entry which is preliminary data.</text>
</comment>
<dbReference type="EMBL" id="REGN01003757">
    <property type="protein sequence ID" value="RNA20939.1"/>
    <property type="molecule type" value="Genomic_DNA"/>
</dbReference>
<name>A0A3M7RBY1_BRAPC</name>
<protein>
    <submittedName>
        <fullName evidence="1">Uncharacterized protein</fullName>
    </submittedName>
</protein>
<proteinExistence type="predicted"/>